<feature type="region of interest" description="Disordered" evidence="1">
    <location>
        <begin position="1"/>
        <end position="26"/>
    </location>
</feature>
<dbReference type="Pfam" id="PF11209">
    <property type="entry name" value="LmeA"/>
    <property type="match status" value="1"/>
</dbReference>
<accession>A0A3S9IET3</accession>
<dbReference type="Proteomes" id="UP000280197">
    <property type="component" value="Chromosome"/>
</dbReference>
<dbReference type="EMBL" id="CP034463">
    <property type="protein sequence ID" value="AZP22911.1"/>
    <property type="molecule type" value="Genomic_DNA"/>
</dbReference>
<organism evidence="3 4">
    <name type="scientific">Streptomyces aquilus</name>
    <dbReference type="NCBI Taxonomy" id="2548456"/>
    <lineage>
        <taxon>Bacteria</taxon>
        <taxon>Bacillati</taxon>
        <taxon>Actinomycetota</taxon>
        <taxon>Actinomycetes</taxon>
        <taxon>Kitasatosporales</taxon>
        <taxon>Streptomycetaceae</taxon>
        <taxon>Streptomyces</taxon>
    </lineage>
</organism>
<evidence type="ECO:0000256" key="1">
    <source>
        <dbReference type="SAM" id="MobiDB-lite"/>
    </source>
</evidence>
<proteinExistence type="predicted"/>
<keyword evidence="4" id="KW-1185">Reference proteome</keyword>
<dbReference type="AlphaFoldDB" id="A0A3S9IET3"/>
<evidence type="ECO:0000313" key="4">
    <source>
        <dbReference type="Proteomes" id="UP000280197"/>
    </source>
</evidence>
<dbReference type="InterPro" id="IPR021373">
    <property type="entry name" value="DUF2993"/>
</dbReference>
<evidence type="ECO:0000313" key="3">
    <source>
        <dbReference type="EMBL" id="AZP22911.1"/>
    </source>
</evidence>
<keyword evidence="2" id="KW-0812">Transmembrane</keyword>
<keyword evidence="2" id="KW-1133">Transmembrane helix</keyword>
<reference evidence="3 4" key="1">
    <citation type="submission" date="2018-12" db="EMBL/GenBank/DDBJ databases">
        <authorList>
            <person name="Li K."/>
        </authorList>
    </citation>
    <scope>NUCLEOTIDE SEQUENCE [LARGE SCALE GENOMIC DNA]</scope>
    <source>
        <strain evidence="4">CR22</strain>
    </source>
</reference>
<keyword evidence="2" id="KW-0472">Membrane</keyword>
<dbReference type="KEGG" id="saqu:EJC51_46945"/>
<name>A0A3S9IET3_9ACTN</name>
<sequence length="261" mass="27580">MNPYHHDGSLGHWPEPGDDLASAHPPRRRMRRRAVIAATFLVTVGATAIIVDRVAASRAESRTAEAFQQGMGTPERPSVDIRGFPVLPQLASGTLRHVDITAQDIPARGTSRPLPVTRLSVGLDELQTSGEADEAHAQTVDATAFLSYEDVSDALGLEIAGDSEPNRVRAQLVLPFSGEVTVSTAIAAVGANRIAFTDVSVIDGHLPAAGQALLDKVLAEPIQMRNIPDGLHLRSVTATPSGLNTHLTGDQVTFRPGTSSA</sequence>
<evidence type="ECO:0000256" key="2">
    <source>
        <dbReference type="SAM" id="Phobius"/>
    </source>
</evidence>
<protein>
    <submittedName>
        <fullName evidence="3">DUF2993 domain-containing protein</fullName>
    </submittedName>
</protein>
<gene>
    <name evidence="3" type="ORF">EJC51_46945</name>
</gene>
<feature type="transmembrane region" description="Helical" evidence="2">
    <location>
        <begin position="34"/>
        <end position="51"/>
    </location>
</feature>